<keyword evidence="2" id="KW-1185">Reference proteome</keyword>
<name>A0AA46AEM4_9BACL</name>
<reference evidence="1" key="1">
    <citation type="submission" date="2017-05" db="EMBL/GenBank/DDBJ databases">
        <authorList>
            <person name="Varghese N."/>
            <person name="Submissions S."/>
        </authorList>
    </citation>
    <scope>NUCLEOTIDE SEQUENCE</scope>
    <source>
        <strain evidence="1">DSM 45262</strain>
    </source>
</reference>
<dbReference type="Proteomes" id="UP001157946">
    <property type="component" value="Unassembled WGS sequence"/>
</dbReference>
<proteinExistence type="predicted"/>
<gene>
    <name evidence="1" type="ORF">SAMN06265361_102549</name>
</gene>
<evidence type="ECO:0000313" key="1">
    <source>
        <dbReference type="EMBL" id="SMP14179.1"/>
    </source>
</evidence>
<accession>A0AA46AEM4</accession>
<dbReference type="EMBL" id="FXTU01000002">
    <property type="protein sequence ID" value="SMP14179.1"/>
    <property type="molecule type" value="Genomic_DNA"/>
</dbReference>
<comment type="caution">
    <text evidence="1">The sequence shown here is derived from an EMBL/GenBank/DDBJ whole genome shotgun (WGS) entry which is preliminary data.</text>
</comment>
<dbReference type="AlphaFoldDB" id="A0AA46AEM4"/>
<protein>
    <submittedName>
        <fullName evidence="1">Uncharacterized protein</fullName>
    </submittedName>
</protein>
<dbReference type="RefSeq" id="WP_022736814.1">
    <property type="nucleotide sequence ID" value="NZ_FXTU01000002.1"/>
</dbReference>
<evidence type="ECO:0000313" key="2">
    <source>
        <dbReference type="Proteomes" id="UP001157946"/>
    </source>
</evidence>
<organism evidence="1 2">
    <name type="scientific">Laceyella tengchongensis</name>
    <dbReference type="NCBI Taxonomy" id="574699"/>
    <lineage>
        <taxon>Bacteria</taxon>
        <taxon>Bacillati</taxon>
        <taxon>Bacillota</taxon>
        <taxon>Bacilli</taxon>
        <taxon>Bacillales</taxon>
        <taxon>Thermoactinomycetaceae</taxon>
        <taxon>Laceyella</taxon>
    </lineage>
</organism>
<sequence>MTQPTEKLLIQTYKHINESRNLLEQLINQLGQQQQFVHHLPEDIQHLIQIALELSPEQRKTLRLFIESLKHD</sequence>